<feature type="compositionally biased region" description="Acidic residues" evidence="1">
    <location>
        <begin position="712"/>
        <end position="722"/>
    </location>
</feature>
<feature type="region of interest" description="Disordered" evidence="1">
    <location>
        <begin position="698"/>
        <end position="754"/>
    </location>
</feature>
<feature type="compositionally biased region" description="Basic and acidic residues" evidence="1">
    <location>
        <begin position="723"/>
        <end position="739"/>
    </location>
</feature>
<evidence type="ECO:0000313" key="2">
    <source>
        <dbReference type="EMBL" id="KAF4439243.1"/>
    </source>
</evidence>
<evidence type="ECO:0000256" key="1">
    <source>
        <dbReference type="SAM" id="MobiDB-lite"/>
    </source>
</evidence>
<reference evidence="2 3" key="1">
    <citation type="submission" date="2020-01" db="EMBL/GenBank/DDBJ databases">
        <title>Identification and distribution of gene clusters putatively required for synthesis of sphingolipid metabolism inhibitors in phylogenetically diverse species of the filamentous fungus Fusarium.</title>
        <authorList>
            <person name="Kim H.-S."/>
            <person name="Busman M."/>
            <person name="Brown D.W."/>
            <person name="Divon H."/>
            <person name="Uhlig S."/>
            <person name="Proctor R.H."/>
        </authorList>
    </citation>
    <scope>NUCLEOTIDE SEQUENCE [LARGE SCALE GENOMIC DNA]</scope>
    <source>
        <strain evidence="2 3">NRRL 13308</strain>
    </source>
</reference>
<proteinExistence type="predicted"/>
<evidence type="ECO:0000313" key="3">
    <source>
        <dbReference type="Proteomes" id="UP000536711"/>
    </source>
</evidence>
<comment type="caution">
    <text evidence="2">The sequence shown here is derived from an EMBL/GenBank/DDBJ whole genome shotgun (WGS) entry which is preliminary data.</text>
</comment>
<dbReference type="EMBL" id="JAADJF010000095">
    <property type="protein sequence ID" value="KAF4439243.1"/>
    <property type="molecule type" value="Genomic_DNA"/>
</dbReference>
<accession>A0A8H4JY16</accession>
<dbReference type="AlphaFoldDB" id="A0A8H4JY16"/>
<dbReference type="Proteomes" id="UP000536711">
    <property type="component" value="Unassembled WGS sequence"/>
</dbReference>
<gene>
    <name evidence="2" type="ORF">FACUT_4320</name>
</gene>
<keyword evidence="3" id="KW-1185">Reference proteome</keyword>
<name>A0A8H4JY16_9HYPO</name>
<organism evidence="2 3">
    <name type="scientific">Fusarium acutatum</name>
    <dbReference type="NCBI Taxonomy" id="78861"/>
    <lineage>
        <taxon>Eukaryota</taxon>
        <taxon>Fungi</taxon>
        <taxon>Dikarya</taxon>
        <taxon>Ascomycota</taxon>
        <taxon>Pezizomycotina</taxon>
        <taxon>Sordariomycetes</taxon>
        <taxon>Hypocreomycetidae</taxon>
        <taxon>Hypocreales</taxon>
        <taxon>Nectriaceae</taxon>
        <taxon>Fusarium</taxon>
        <taxon>Fusarium fujikuroi species complex</taxon>
    </lineage>
</organism>
<protein>
    <submittedName>
        <fullName evidence="2">Uncharacterized protein</fullName>
    </submittedName>
</protein>
<dbReference type="OrthoDB" id="4986691at2759"/>
<sequence length="754" mass="86434">MSSPAAILSAYENNPGIRRFVNEMACLCTSPTFIPALNKHISKPICKSECNEICPEAFVLSHAIQIILFAPQKWDPKREYSIDHKYPHRFPFCSTLGFGRDLDGDIRNRLCPKDIPRAIILFYYLIKRRDGSLVWICNTKSISGPEDPSHVQDTDEMAPTKTLDTIDISTLLLEALMTTRPGRDVCRRIKDSHQSEMPPLDVRSLREKVDYFMREHDQPNFDALLARSRQTETPVNFQIRGPVMTPFIQLEVDAKSQDIQGSPTIVLEECNFRDRNELNTELINTENSSKVSEKIRGRADDDMDEHRKGNLRCFDWPTLDAAKGIVETLKDPRANSLPVASHQTKAMVGIVANADPSTIASGTRLGHVDLVCLHSPIMTRALDLAIKYCKDSKERLLVYVEDPWIQCILVSLFVTAVFDVGTVRTSDGTVETDRIIREWNNPQSGLEIFVANVDTKVMDVDVQQYCSKALVLDWPLEPERLLRTINHMVKNRLNSSEPATVHILKLCWSYHDEVERICCTKWAMQLSKDINLPEWMTGAVREVCIFEMIKTVWHQEFNRYAWVIMHDNRYFDDEGYVMSHHDGITDRLGHVFSIAAKLMLNFPKDKKFWADSEKVLVAGCYRFLKVIDASYESWTDRLEVKLSYTPERLRESCLLAFEHAMNFIYHQRKHRYKYGDDSYHERNEQLRLGVEARARGEVSAWPDDVESRAEEQDPGVDAEADGDERTEQADETGMKRKADDDAECGAKKQKTSTA</sequence>